<keyword evidence="3" id="KW-1185">Reference proteome</keyword>
<name>A0A9Q1JPE3_9CARY</name>
<accession>A0A9Q1JPE3</accession>
<protein>
    <submittedName>
        <fullName evidence="2">Uncharacterized protein</fullName>
    </submittedName>
</protein>
<reference evidence="2" key="1">
    <citation type="submission" date="2022-04" db="EMBL/GenBank/DDBJ databases">
        <title>Carnegiea gigantea Genome sequencing and assembly v2.</title>
        <authorList>
            <person name="Copetti D."/>
            <person name="Sanderson M.J."/>
            <person name="Burquez A."/>
            <person name="Wojciechowski M.F."/>
        </authorList>
    </citation>
    <scope>NUCLEOTIDE SEQUENCE</scope>
    <source>
        <strain evidence="2">SGP5-SGP5p</strain>
        <tissue evidence="2">Aerial part</tissue>
    </source>
</reference>
<dbReference type="AlphaFoldDB" id="A0A9Q1JPE3"/>
<proteinExistence type="predicted"/>
<feature type="region of interest" description="Disordered" evidence="1">
    <location>
        <begin position="134"/>
        <end position="163"/>
    </location>
</feature>
<comment type="caution">
    <text evidence="2">The sequence shown here is derived from an EMBL/GenBank/DDBJ whole genome shotgun (WGS) entry which is preliminary data.</text>
</comment>
<evidence type="ECO:0000256" key="1">
    <source>
        <dbReference type="SAM" id="MobiDB-lite"/>
    </source>
</evidence>
<evidence type="ECO:0000313" key="3">
    <source>
        <dbReference type="Proteomes" id="UP001153076"/>
    </source>
</evidence>
<feature type="compositionally biased region" description="Low complexity" evidence="1">
    <location>
        <begin position="146"/>
        <end position="157"/>
    </location>
</feature>
<dbReference type="EMBL" id="JAKOGI010000994">
    <property type="protein sequence ID" value="KAJ8428568.1"/>
    <property type="molecule type" value="Genomic_DNA"/>
</dbReference>
<evidence type="ECO:0000313" key="2">
    <source>
        <dbReference type="EMBL" id="KAJ8428568.1"/>
    </source>
</evidence>
<gene>
    <name evidence="2" type="ORF">Cgig2_000432</name>
</gene>
<organism evidence="2 3">
    <name type="scientific">Carnegiea gigantea</name>
    <dbReference type="NCBI Taxonomy" id="171969"/>
    <lineage>
        <taxon>Eukaryota</taxon>
        <taxon>Viridiplantae</taxon>
        <taxon>Streptophyta</taxon>
        <taxon>Embryophyta</taxon>
        <taxon>Tracheophyta</taxon>
        <taxon>Spermatophyta</taxon>
        <taxon>Magnoliopsida</taxon>
        <taxon>eudicotyledons</taxon>
        <taxon>Gunneridae</taxon>
        <taxon>Pentapetalae</taxon>
        <taxon>Caryophyllales</taxon>
        <taxon>Cactineae</taxon>
        <taxon>Cactaceae</taxon>
        <taxon>Cactoideae</taxon>
        <taxon>Echinocereeae</taxon>
        <taxon>Carnegiea</taxon>
    </lineage>
</organism>
<sequence>MALYVLGNFESYRREVAFPTHPLPSDYKELAKVKEYARDYERSASRPPPPLSKDYRDLCPRFTLSDAEKAARDFELPKMIQATFYAMLLNDTIELGLVDTFMAVNLRATLEGSQWTSFKSWLNVDRRDLLEAQLRQRTPPEAVHGPVDSQEESSSSNDPPPPLACLHLVHRVGKSLRDWPAPKRRAAILNFQASQP</sequence>
<dbReference type="Proteomes" id="UP001153076">
    <property type="component" value="Unassembled WGS sequence"/>
</dbReference>